<reference evidence="1" key="1">
    <citation type="submission" date="2022-08" db="EMBL/GenBank/DDBJ databases">
        <title>Genome Sequence of Lecanicillium fungicola.</title>
        <authorList>
            <person name="Buettner E."/>
        </authorList>
    </citation>
    <scope>NUCLEOTIDE SEQUENCE</scope>
    <source>
        <strain evidence="1">Babe33</strain>
    </source>
</reference>
<comment type="caution">
    <text evidence="1">The sequence shown here is derived from an EMBL/GenBank/DDBJ whole genome shotgun (WGS) entry which is preliminary data.</text>
</comment>
<gene>
    <name evidence="1" type="ORF">NQ176_g1233</name>
</gene>
<evidence type="ECO:0000313" key="1">
    <source>
        <dbReference type="EMBL" id="KAJ2982673.1"/>
    </source>
</evidence>
<organism evidence="1 2">
    <name type="scientific">Zarea fungicola</name>
    <dbReference type="NCBI Taxonomy" id="93591"/>
    <lineage>
        <taxon>Eukaryota</taxon>
        <taxon>Fungi</taxon>
        <taxon>Dikarya</taxon>
        <taxon>Ascomycota</taxon>
        <taxon>Pezizomycotina</taxon>
        <taxon>Sordariomycetes</taxon>
        <taxon>Hypocreomycetidae</taxon>
        <taxon>Hypocreales</taxon>
        <taxon>Cordycipitaceae</taxon>
        <taxon>Zarea</taxon>
    </lineage>
</organism>
<protein>
    <submittedName>
        <fullName evidence="1">Uncharacterized protein</fullName>
    </submittedName>
</protein>
<dbReference type="Proteomes" id="UP001143910">
    <property type="component" value="Unassembled WGS sequence"/>
</dbReference>
<sequence>MGSARSRSALSCEWTKPTGKLRHGTTSKCKARLALPKILPKVDRKILDFEQDLFDMSNAWLAPLAVFPLSPNKDAQQQVVSQPGDGALPPECYTSDLILDDWLPELGIPFGSLDVEKSAIQSDSEVCTSVTMSDALSCSDMALQPLTQTNWARENDMPATISSLGTHWQNIVLSQSFSQTGRETEALHYYANIYPTMTISKNLNWSTYKIMLRNNSQDPLTMHLLIAASLIDLAAVRNYDEAICCAARLHAKEGMMLLKAALRPDANSDPISVMTAFFFLYRYTALVKGRDTLQMADWSQNVCNYVKTNRLQDVCSGVAESQAEQRRTSKTMPQQMRTHLARLILWTFYEDVYAGFGGQGGFLARHMCDEPGRARDVYQHSSAELECFWGKDYPEREVIDDLENAPVIAFLYEVMSLYAEVNKVAVSTQPSDLEKAAIQRKIEKLEACSGSLLRLTTITTQPRSRIMVNADYIVPYFYALRIYCYRCFLQEDSFDVAAPPAIQSCVTSILQLAQRCLARGPFEPVRSRFQWSLFMAGIETTDNVYKEWISSKLKSARISEAFQLALQLQETSGRRISVALLAKIMGNQQLHQDAK</sequence>
<accession>A0ACC1NV50</accession>
<proteinExistence type="predicted"/>
<name>A0ACC1NV50_9HYPO</name>
<evidence type="ECO:0000313" key="2">
    <source>
        <dbReference type="Proteomes" id="UP001143910"/>
    </source>
</evidence>
<dbReference type="EMBL" id="JANJQO010000064">
    <property type="protein sequence ID" value="KAJ2982673.1"/>
    <property type="molecule type" value="Genomic_DNA"/>
</dbReference>
<keyword evidence="2" id="KW-1185">Reference proteome</keyword>